<gene>
    <name evidence="2" type="ORF">KDK95_11125</name>
</gene>
<dbReference type="CDD" id="cd00090">
    <property type="entry name" value="HTH_ARSR"/>
    <property type="match status" value="1"/>
</dbReference>
<comment type="caution">
    <text evidence="2">The sequence shown here is derived from an EMBL/GenBank/DDBJ whole genome shotgun (WGS) entry which is preliminary data.</text>
</comment>
<dbReference type="SUPFAM" id="SSF46785">
    <property type="entry name" value="Winged helix' DNA-binding domain"/>
    <property type="match status" value="1"/>
</dbReference>
<dbReference type="Pfam" id="PF12802">
    <property type="entry name" value="MarR_2"/>
    <property type="match status" value="1"/>
</dbReference>
<dbReference type="AlphaFoldDB" id="A0A941EAT4"/>
<sequence length="191" mass="21132">MSTTRWLDETEQGAWRAWLEVMRLLPNHLEDRLHERHGLTLTDYQVLVEVSESAEHRLRMTELSHRTQLSKSRLSHQIGRMERAGLVIRTQCPEDRRGQWAELTEQGWSVLREAAPAHVADVRELFFDTLDPQQVAALAVGFRAVADKLGMNPATGCANARAEGASANAAEALDAADAEVAPDASAAAEAR</sequence>
<dbReference type="InterPro" id="IPR036388">
    <property type="entry name" value="WH-like_DNA-bd_sf"/>
</dbReference>
<dbReference type="Gene3D" id="1.10.10.10">
    <property type="entry name" value="Winged helix-like DNA-binding domain superfamily/Winged helix DNA-binding domain"/>
    <property type="match status" value="1"/>
</dbReference>
<evidence type="ECO:0000259" key="1">
    <source>
        <dbReference type="PROSITE" id="PS50995"/>
    </source>
</evidence>
<reference evidence="2" key="1">
    <citation type="submission" date="2021-04" db="EMBL/GenBank/DDBJ databases">
        <title>Genome based classification of Actinospica acidithermotolerans sp. nov., an actinobacterium isolated from an Indonesian hot spring.</title>
        <authorList>
            <person name="Kusuma A.B."/>
            <person name="Putra K.E."/>
            <person name="Nafisah S."/>
            <person name="Loh J."/>
            <person name="Nouioui I."/>
            <person name="Goodfellow M."/>
        </authorList>
    </citation>
    <scope>NUCLEOTIDE SEQUENCE</scope>
    <source>
        <strain evidence="2">MGRD01-02</strain>
    </source>
</reference>
<protein>
    <submittedName>
        <fullName evidence="2">MarR family transcriptional regulator</fullName>
    </submittedName>
</protein>
<dbReference type="InterPro" id="IPR011991">
    <property type="entry name" value="ArsR-like_HTH"/>
</dbReference>
<dbReference type="EMBL" id="JAGSOH010000023">
    <property type="protein sequence ID" value="MBR7826855.1"/>
    <property type="molecule type" value="Genomic_DNA"/>
</dbReference>
<dbReference type="InterPro" id="IPR000835">
    <property type="entry name" value="HTH_MarR-typ"/>
</dbReference>
<dbReference type="InterPro" id="IPR039422">
    <property type="entry name" value="MarR/SlyA-like"/>
</dbReference>
<evidence type="ECO:0000313" key="2">
    <source>
        <dbReference type="EMBL" id="MBR7826855.1"/>
    </source>
</evidence>
<dbReference type="PANTHER" id="PTHR33164">
    <property type="entry name" value="TRANSCRIPTIONAL REGULATOR, MARR FAMILY"/>
    <property type="match status" value="1"/>
</dbReference>
<proteinExistence type="predicted"/>
<evidence type="ECO:0000313" key="3">
    <source>
        <dbReference type="Proteomes" id="UP000676325"/>
    </source>
</evidence>
<dbReference type="PANTHER" id="PTHR33164:SF99">
    <property type="entry name" value="MARR FAMILY REGULATORY PROTEIN"/>
    <property type="match status" value="1"/>
</dbReference>
<dbReference type="GO" id="GO:0006950">
    <property type="term" value="P:response to stress"/>
    <property type="evidence" value="ECO:0007669"/>
    <property type="project" value="TreeGrafter"/>
</dbReference>
<dbReference type="SMART" id="SM00347">
    <property type="entry name" value="HTH_MARR"/>
    <property type="match status" value="1"/>
</dbReference>
<keyword evidence="3" id="KW-1185">Reference proteome</keyword>
<dbReference type="Proteomes" id="UP000676325">
    <property type="component" value="Unassembled WGS sequence"/>
</dbReference>
<organism evidence="2 3">
    <name type="scientific">Actinospica acidithermotolerans</name>
    <dbReference type="NCBI Taxonomy" id="2828514"/>
    <lineage>
        <taxon>Bacteria</taxon>
        <taxon>Bacillati</taxon>
        <taxon>Actinomycetota</taxon>
        <taxon>Actinomycetes</taxon>
        <taxon>Catenulisporales</taxon>
        <taxon>Actinospicaceae</taxon>
        <taxon>Actinospica</taxon>
    </lineage>
</organism>
<dbReference type="GO" id="GO:0003700">
    <property type="term" value="F:DNA-binding transcription factor activity"/>
    <property type="evidence" value="ECO:0007669"/>
    <property type="project" value="InterPro"/>
</dbReference>
<dbReference type="InterPro" id="IPR036390">
    <property type="entry name" value="WH_DNA-bd_sf"/>
</dbReference>
<dbReference type="PROSITE" id="PS50995">
    <property type="entry name" value="HTH_MARR_2"/>
    <property type="match status" value="1"/>
</dbReference>
<feature type="domain" description="HTH marR-type" evidence="1">
    <location>
        <begin position="1"/>
        <end position="147"/>
    </location>
</feature>
<name>A0A941EAT4_9ACTN</name>
<dbReference type="RefSeq" id="WP_212517996.1">
    <property type="nucleotide sequence ID" value="NZ_JAGSOH010000023.1"/>
</dbReference>
<accession>A0A941EAT4</accession>